<dbReference type="HAMAP" id="MF_02068">
    <property type="entry name" value="TarI"/>
    <property type="match status" value="1"/>
</dbReference>
<reference evidence="6" key="1">
    <citation type="journal article" date="2021" name="PeerJ">
        <title>Extensive microbial diversity within the chicken gut microbiome revealed by metagenomics and culture.</title>
        <authorList>
            <person name="Gilroy R."/>
            <person name="Ravi A."/>
            <person name="Getino M."/>
            <person name="Pursley I."/>
            <person name="Horton D.L."/>
            <person name="Alikhan N.F."/>
            <person name="Baker D."/>
            <person name="Gharbi K."/>
            <person name="Hall N."/>
            <person name="Watson M."/>
            <person name="Adriaenssens E.M."/>
            <person name="Foster-Nyarko E."/>
            <person name="Jarju S."/>
            <person name="Secka A."/>
            <person name="Antonio M."/>
            <person name="Oren A."/>
            <person name="Chaudhuri R.R."/>
            <person name="La Ragione R."/>
            <person name="Hildebrand F."/>
            <person name="Pallen M.J."/>
        </authorList>
    </citation>
    <scope>NUCLEOTIDE SEQUENCE</scope>
    <source>
        <strain evidence="6">CHK196-3914</strain>
    </source>
</reference>
<dbReference type="EMBL" id="DXAY01000102">
    <property type="protein sequence ID" value="HIZ74444.1"/>
    <property type="molecule type" value="Genomic_DNA"/>
</dbReference>
<dbReference type="InterPro" id="IPR050088">
    <property type="entry name" value="IspD/TarI_cytidylyltransf_bact"/>
</dbReference>
<dbReference type="PANTHER" id="PTHR32125:SF8">
    <property type="entry name" value="RIBITOL-5-PHOSPHATE CYTIDYLYLTRANSFERASE"/>
    <property type="match status" value="1"/>
</dbReference>
<protein>
    <recommendedName>
        <fullName evidence="5">Ribitol-5-phosphate cytidylyltransferase</fullName>
        <ecNumber evidence="5">2.7.7.40</ecNumber>
    </recommendedName>
</protein>
<feature type="site" description="Positions ribitol 5-phosphate for the nucleophilic attack" evidence="5">
    <location>
        <position position="220"/>
    </location>
</feature>
<dbReference type="PROSITE" id="PS01295">
    <property type="entry name" value="ISPD"/>
    <property type="match status" value="1"/>
</dbReference>
<dbReference type="EC" id="2.7.7.40" evidence="5"/>
<dbReference type="InterPro" id="IPR034709">
    <property type="entry name" value="TarI"/>
</dbReference>
<dbReference type="GO" id="GO:0071555">
    <property type="term" value="P:cell wall organization"/>
    <property type="evidence" value="ECO:0007669"/>
    <property type="project" value="UniProtKB-KW"/>
</dbReference>
<dbReference type="CDD" id="cd02516">
    <property type="entry name" value="CDP-ME_synthetase"/>
    <property type="match status" value="1"/>
</dbReference>
<dbReference type="Pfam" id="PF01128">
    <property type="entry name" value="IspD"/>
    <property type="match status" value="1"/>
</dbReference>
<dbReference type="AlphaFoldDB" id="A0A9D2G7E6"/>
<evidence type="ECO:0000313" key="6">
    <source>
        <dbReference type="EMBL" id="HIZ74444.1"/>
    </source>
</evidence>
<reference evidence="6" key="2">
    <citation type="submission" date="2021-04" db="EMBL/GenBank/DDBJ databases">
        <authorList>
            <person name="Gilroy R."/>
        </authorList>
    </citation>
    <scope>NUCLEOTIDE SEQUENCE</scope>
    <source>
        <strain evidence="6">CHK196-3914</strain>
    </source>
</reference>
<name>A0A9D2G7E6_9FIRM</name>
<dbReference type="InterPro" id="IPR029044">
    <property type="entry name" value="Nucleotide-diphossugar_trans"/>
</dbReference>
<evidence type="ECO:0000256" key="3">
    <source>
        <dbReference type="ARBA" id="ARBA00022944"/>
    </source>
</evidence>
<keyword evidence="4" id="KW-0961">Cell wall biogenesis/degradation</keyword>
<feature type="site" description="Transition state stabilizer" evidence="5">
    <location>
        <position position="17"/>
    </location>
</feature>
<feature type="site" description="Transition state stabilizer" evidence="5">
    <location>
        <position position="25"/>
    </location>
</feature>
<dbReference type="SUPFAM" id="SSF53448">
    <property type="entry name" value="Nucleotide-diphospho-sugar transferases"/>
    <property type="match status" value="1"/>
</dbReference>
<evidence type="ECO:0000256" key="5">
    <source>
        <dbReference type="HAMAP-Rule" id="MF_02068"/>
    </source>
</evidence>
<gene>
    <name evidence="6" type="ORF">H9723_04270</name>
</gene>
<feature type="binding site" evidence="5">
    <location>
        <begin position="10"/>
        <end position="13"/>
    </location>
    <ligand>
        <name>CTP</name>
        <dbReference type="ChEBI" id="CHEBI:37563"/>
    </ligand>
</feature>
<accession>A0A9D2G7E6</accession>
<proteinExistence type="inferred from homology"/>
<dbReference type="FunFam" id="3.90.550.10:FF:000003">
    <property type="entry name" value="2-C-methyl-D-erythritol 4-phosphate cytidylyltransferase"/>
    <property type="match status" value="1"/>
</dbReference>
<keyword evidence="1 5" id="KW-0808">Transferase</keyword>
<comment type="function">
    <text evidence="5">Catalyzes the transfer of the cytidylyl group of CTP to D-ribitol 5-phosphate.</text>
</comment>
<sequence length="238" mass="27019">MGKDIYGVILAGGQGTRMGNMDKPKQFLEIGGRPVIIHTIEKFIVNPSFEKIIVLAPKQWLAYTRDIIRRYIREYDRTAVIEGGNTRNETIMNSIRYIEEQGKLTDDTIIVTHDSVRPFVTYRIIEENIRYAQQCGACDTVIPASDTIVESTGGEYISSIPDRKTMYQGQTPQSFRAKKLREVYESLTTEEKDVLTDACKIYVLKDEPVHLVEGEVSNIKITYPHDLRVAEAILGGDR</sequence>
<comment type="catalytic activity">
    <reaction evidence="5">
        <text>D-ribitol 5-phosphate + CTP + H(+) = CDP-L-ribitol + diphosphate</text>
        <dbReference type="Rhea" id="RHEA:12456"/>
        <dbReference type="ChEBI" id="CHEBI:15378"/>
        <dbReference type="ChEBI" id="CHEBI:33019"/>
        <dbReference type="ChEBI" id="CHEBI:37563"/>
        <dbReference type="ChEBI" id="CHEBI:57608"/>
        <dbReference type="ChEBI" id="CHEBI:57695"/>
        <dbReference type="EC" id="2.7.7.40"/>
    </reaction>
</comment>
<feature type="site" description="Positions ribitol 5-phosphate for the nucleophilic attack" evidence="5">
    <location>
        <position position="163"/>
    </location>
</feature>
<keyword evidence="3" id="KW-0777">Teichoic acid biosynthesis</keyword>
<evidence type="ECO:0000256" key="4">
    <source>
        <dbReference type="ARBA" id="ARBA00023316"/>
    </source>
</evidence>
<dbReference type="Proteomes" id="UP000824116">
    <property type="component" value="Unassembled WGS sequence"/>
</dbReference>
<evidence type="ECO:0000256" key="2">
    <source>
        <dbReference type="ARBA" id="ARBA00022695"/>
    </source>
</evidence>
<evidence type="ECO:0000256" key="1">
    <source>
        <dbReference type="ARBA" id="ARBA00022679"/>
    </source>
</evidence>
<comment type="caution">
    <text evidence="6">The sequence shown here is derived from an EMBL/GenBank/DDBJ whole genome shotgun (WGS) entry which is preliminary data.</text>
</comment>
<comment type="similarity">
    <text evidence="5">Belongs to the IspD/TarI cytidylyltransferase family. TarI subfamily.</text>
</comment>
<dbReference type="InterPro" id="IPR034683">
    <property type="entry name" value="IspD/TarI"/>
</dbReference>
<dbReference type="GO" id="GO:0019350">
    <property type="term" value="P:teichoic acid biosynthetic process"/>
    <property type="evidence" value="ECO:0007669"/>
    <property type="project" value="UniProtKB-KW"/>
</dbReference>
<dbReference type="Gene3D" id="3.90.550.10">
    <property type="entry name" value="Spore Coat Polysaccharide Biosynthesis Protein SpsA, Chain A"/>
    <property type="match status" value="1"/>
</dbReference>
<keyword evidence="2 5" id="KW-0548">Nucleotidyltransferase</keyword>
<organism evidence="6 7">
    <name type="scientific">Candidatus Mediterraneibacter stercoravium</name>
    <dbReference type="NCBI Taxonomy" id="2838685"/>
    <lineage>
        <taxon>Bacteria</taxon>
        <taxon>Bacillati</taxon>
        <taxon>Bacillota</taxon>
        <taxon>Clostridia</taxon>
        <taxon>Lachnospirales</taxon>
        <taxon>Lachnospiraceae</taxon>
        <taxon>Mediterraneibacter</taxon>
    </lineage>
</organism>
<dbReference type="PANTHER" id="PTHR32125">
    <property type="entry name" value="2-C-METHYL-D-ERYTHRITOL 4-PHOSPHATE CYTIDYLYLTRANSFERASE, CHLOROPLASTIC"/>
    <property type="match status" value="1"/>
</dbReference>
<dbReference type="GO" id="GO:0008299">
    <property type="term" value="P:isoprenoid biosynthetic process"/>
    <property type="evidence" value="ECO:0007669"/>
    <property type="project" value="InterPro"/>
</dbReference>
<dbReference type="GO" id="GO:0050518">
    <property type="term" value="F:2-C-methyl-D-erythritol 4-phosphate cytidylyltransferase activity"/>
    <property type="evidence" value="ECO:0007669"/>
    <property type="project" value="TreeGrafter"/>
</dbReference>
<evidence type="ECO:0000313" key="7">
    <source>
        <dbReference type="Proteomes" id="UP000824116"/>
    </source>
</evidence>
<dbReference type="GO" id="GO:0047349">
    <property type="term" value="F:D-ribitol-5-phosphate cytidylyltransferase activity"/>
    <property type="evidence" value="ECO:0007669"/>
    <property type="project" value="UniProtKB-UniRule"/>
</dbReference>
<dbReference type="InterPro" id="IPR018294">
    <property type="entry name" value="ISPD_synthase_CS"/>
</dbReference>
<dbReference type="NCBIfam" id="NF001183">
    <property type="entry name" value="PRK00155.1-3"/>
    <property type="match status" value="1"/>
</dbReference>
<feature type="binding site" evidence="5">
    <location>
        <position position="115"/>
    </location>
    <ligand>
        <name>CTP</name>
        <dbReference type="ChEBI" id="CHEBI:37563"/>
    </ligand>
</feature>
<feature type="binding site" evidence="5">
    <location>
        <begin position="84"/>
        <end position="90"/>
    </location>
    <ligand>
        <name>CTP</name>
        <dbReference type="ChEBI" id="CHEBI:37563"/>
    </ligand>
</feature>